<proteinExistence type="predicted"/>
<protein>
    <submittedName>
        <fullName evidence="2">Uncharacterized protein</fullName>
    </submittedName>
</protein>
<dbReference type="Proteomes" id="UP000807159">
    <property type="component" value="Chromosome 5"/>
</dbReference>
<dbReference type="EMBL" id="JACEGQ020000005">
    <property type="protein sequence ID" value="KAH8508538.1"/>
    <property type="molecule type" value="Genomic_DNA"/>
</dbReference>
<reference evidence="2" key="1">
    <citation type="journal article" date="2021" name="J. Hered.">
        <title>Genome Assembly of Salicaceae Populus deltoides (Eastern Cottonwood) I-69 Based on Nanopore Sequencing and Hi-C Technologies.</title>
        <authorList>
            <person name="Bai S."/>
            <person name="Wu H."/>
            <person name="Zhang J."/>
            <person name="Pan Z."/>
            <person name="Zhao W."/>
            <person name="Li Z."/>
            <person name="Tong C."/>
        </authorList>
    </citation>
    <scope>NUCLEOTIDE SEQUENCE</scope>
    <source>
        <tissue evidence="2">Leaf</tissue>
    </source>
</reference>
<comment type="caution">
    <text evidence="2">The sequence shown here is derived from an EMBL/GenBank/DDBJ whole genome shotgun (WGS) entry which is preliminary data.</text>
</comment>
<evidence type="ECO:0000313" key="2">
    <source>
        <dbReference type="EMBL" id="KAH8508538.1"/>
    </source>
</evidence>
<feature type="compositionally biased region" description="Basic and acidic residues" evidence="1">
    <location>
        <begin position="123"/>
        <end position="139"/>
    </location>
</feature>
<evidence type="ECO:0000313" key="3">
    <source>
        <dbReference type="Proteomes" id="UP000807159"/>
    </source>
</evidence>
<dbReference type="AlphaFoldDB" id="A0A8T2YTR6"/>
<gene>
    <name evidence="2" type="ORF">H0E87_010595</name>
</gene>
<feature type="region of interest" description="Disordered" evidence="1">
    <location>
        <begin position="108"/>
        <end position="139"/>
    </location>
</feature>
<sequence length="139" mass="15987">MKSLDTRFGHNRSSFIGGTTGLHHDPDDVVGDQHQRMHNASQILYYLMRLHYFTRVRVRPWPDPDPVTPDHNSGTRTQRFVDNRDFKGEIIDVIIRFGEMGERCRYVESCSGGGGEEEEENETREAKAEDKTDETAEAM</sequence>
<name>A0A8T2YTR6_POPDE</name>
<evidence type="ECO:0000256" key="1">
    <source>
        <dbReference type="SAM" id="MobiDB-lite"/>
    </source>
</evidence>
<accession>A0A8T2YTR6</accession>
<keyword evidence="3" id="KW-1185">Reference proteome</keyword>
<organism evidence="2 3">
    <name type="scientific">Populus deltoides</name>
    <name type="common">Eastern poplar</name>
    <name type="synonym">Eastern cottonwood</name>
    <dbReference type="NCBI Taxonomy" id="3696"/>
    <lineage>
        <taxon>Eukaryota</taxon>
        <taxon>Viridiplantae</taxon>
        <taxon>Streptophyta</taxon>
        <taxon>Embryophyta</taxon>
        <taxon>Tracheophyta</taxon>
        <taxon>Spermatophyta</taxon>
        <taxon>Magnoliopsida</taxon>
        <taxon>eudicotyledons</taxon>
        <taxon>Gunneridae</taxon>
        <taxon>Pentapetalae</taxon>
        <taxon>rosids</taxon>
        <taxon>fabids</taxon>
        <taxon>Malpighiales</taxon>
        <taxon>Salicaceae</taxon>
        <taxon>Saliceae</taxon>
        <taxon>Populus</taxon>
    </lineage>
</organism>